<comment type="caution">
    <text evidence="1">The sequence shown here is derived from an EMBL/GenBank/DDBJ whole genome shotgun (WGS) entry which is preliminary data.</text>
</comment>
<dbReference type="RefSeq" id="WP_013747134.1">
    <property type="nucleotide sequence ID" value="NZ_CP127829.1"/>
</dbReference>
<accession>A0A921L1J4</accession>
<name>A0A921L1J4_9PAST</name>
<protein>
    <submittedName>
        <fullName evidence="1">Uncharacterized protein</fullName>
    </submittedName>
</protein>
<gene>
    <name evidence="1" type="ORF">K8W15_07835</name>
</gene>
<sequence length="153" mass="17304">MTSEQIYQFLPPNLRSFFLIESSLTSNASPVQQSIQAFAEAVRLLFSVASPTKVVTVVFAGREVTIEISAAEFTHKLIPPTLHLTLNHHTIYLDVVSAIQYNYEEQVACYLEELVHAFMNTSDEMLTHKIVELLYPKVTFNGITFQKLVNDLP</sequence>
<reference evidence="1" key="2">
    <citation type="submission" date="2021-09" db="EMBL/GenBank/DDBJ databases">
        <authorList>
            <person name="Gilroy R."/>
        </authorList>
    </citation>
    <scope>NUCLEOTIDE SEQUENCE</scope>
    <source>
        <strain evidence="1">ChiHjej11B10-15683</strain>
    </source>
</reference>
<dbReference type="AlphaFoldDB" id="A0A921L1J4"/>
<dbReference type="EMBL" id="DYVQ01000071">
    <property type="protein sequence ID" value="HJF74077.1"/>
    <property type="molecule type" value="Genomic_DNA"/>
</dbReference>
<evidence type="ECO:0000313" key="2">
    <source>
        <dbReference type="Proteomes" id="UP000749334"/>
    </source>
</evidence>
<evidence type="ECO:0000313" key="1">
    <source>
        <dbReference type="EMBL" id="HJF74077.1"/>
    </source>
</evidence>
<reference evidence="1" key="1">
    <citation type="journal article" date="2021" name="PeerJ">
        <title>Extensive microbial diversity within the chicken gut microbiome revealed by metagenomics and culture.</title>
        <authorList>
            <person name="Gilroy R."/>
            <person name="Ravi A."/>
            <person name="Getino M."/>
            <person name="Pursley I."/>
            <person name="Horton D.L."/>
            <person name="Alikhan N.F."/>
            <person name="Baker D."/>
            <person name="Gharbi K."/>
            <person name="Hall N."/>
            <person name="Watson M."/>
            <person name="Adriaenssens E.M."/>
            <person name="Foster-Nyarko E."/>
            <person name="Jarju S."/>
            <person name="Secka A."/>
            <person name="Antonio M."/>
            <person name="Oren A."/>
            <person name="Chaudhuri R.R."/>
            <person name="La Ragione R."/>
            <person name="Hildebrand F."/>
            <person name="Pallen M.J."/>
        </authorList>
    </citation>
    <scope>NUCLEOTIDE SEQUENCE</scope>
    <source>
        <strain evidence="1">ChiHjej11B10-15683</strain>
    </source>
</reference>
<organism evidence="1 2">
    <name type="scientific">Gallibacterium anatis</name>
    <dbReference type="NCBI Taxonomy" id="750"/>
    <lineage>
        <taxon>Bacteria</taxon>
        <taxon>Pseudomonadati</taxon>
        <taxon>Pseudomonadota</taxon>
        <taxon>Gammaproteobacteria</taxon>
        <taxon>Pasteurellales</taxon>
        <taxon>Pasteurellaceae</taxon>
        <taxon>Gallibacterium</taxon>
    </lineage>
</organism>
<proteinExistence type="predicted"/>
<dbReference type="Proteomes" id="UP000749334">
    <property type="component" value="Unassembled WGS sequence"/>
</dbReference>